<comment type="caution">
    <text evidence="3">The sequence shown here is derived from an EMBL/GenBank/DDBJ whole genome shotgun (WGS) entry which is preliminary data.</text>
</comment>
<feature type="coiled-coil region" evidence="1">
    <location>
        <begin position="514"/>
        <end position="548"/>
    </location>
</feature>
<dbReference type="InterPro" id="IPR011055">
    <property type="entry name" value="Dup_hybrid_motif"/>
</dbReference>
<sequence length="854" mass="93775">NQDKTLALRKVTEEQLKTMTQDDIEEIANIERNRDELVKNGLATAESAKNLTPEEINAKLIAHEKKQNAENTAAGAATAGSLAFMMLGYLGLGRKENDGGGNSQDSNKGNQEEYSQNEKIKEIESNIDSKGYWLDPATGGLYSKEPDGSIKVMYKDSNGELYTLIRNEKTGEEIVRKPNAADLIILSQARIDSGNIAEANVVLTHGSTTERGGTEISRNPQSSILVLGYNESIVKSLRSTANDREKQIKLATNKEKILSSEEGKKLKKAENDAKAALETVEKSVDTANRKYGEAVSAYSAYAEAYGRMVTKGELDQKIAEKLVKEKYDDLVKPAKENLDTATKSIKTLTLKAKAEVERTTKATERYIQSEKASITEGINKTKILDAAKKLAKLDSPELDPKLKSAYSKVELAEKNLLNTKAEPGSTEYKKLLDAYLKEKKNFLKSEVGRDLGKQIDLANAPDVYKDQVYPPLSDAKTIKDTQFIVEPSERIKINELRKTLEKREIQNPDTKAKVDALEKKFDAAKSDYIEANRKLESLEADIQKKRTEMDAKQPPATNKERSNFESEMQKKIDAEKKIISDSQVNMLKAEKAYKAERMTALIKEDPNLMGSASPNSLDSTNRKDTVYDLFYGKDDRDISSAANSLFDKHVTLGEASPLASKVITEKTIATDSGMLPPGAGFVRYMDFHGERLMLPGVPGSPITSDFGLRNDPGTESPALHLGADNGVEKGSVIGFPVKAKVVELNNGDSAGENSRHSQGFGKFVTMEVGSDSDRVRVTVAHNGQILVEKGKEVKPGQAISISSNSGRSIGNPGDHTHVEFSFYAGKDAKGNDIFKPRVPTPEDIPLLKKLGLIK</sequence>
<keyword evidence="4" id="KW-1185">Reference proteome</keyword>
<evidence type="ECO:0000256" key="2">
    <source>
        <dbReference type="SAM" id="MobiDB-lite"/>
    </source>
</evidence>
<gene>
    <name evidence="3" type="ORF">ND812_18155</name>
</gene>
<feature type="compositionally biased region" description="Basic and acidic residues" evidence="2">
    <location>
        <begin position="558"/>
        <end position="567"/>
    </location>
</feature>
<feature type="compositionally biased region" description="Polar residues" evidence="2">
    <location>
        <begin position="103"/>
        <end position="114"/>
    </location>
</feature>
<dbReference type="Gene3D" id="2.70.70.10">
    <property type="entry name" value="Glucose Permease (Domain IIA)"/>
    <property type="match status" value="1"/>
</dbReference>
<accession>A0ABT3M228</accession>
<evidence type="ECO:0000313" key="4">
    <source>
        <dbReference type="Proteomes" id="UP001209737"/>
    </source>
</evidence>
<evidence type="ECO:0000313" key="3">
    <source>
        <dbReference type="EMBL" id="MCW7464031.1"/>
    </source>
</evidence>
<evidence type="ECO:0008006" key="5">
    <source>
        <dbReference type="Google" id="ProtNLM"/>
    </source>
</evidence>
<dbReference type="Proteomes" id="UP001209737">
    <property type="component" value="Unassembled WGS sequence"/>
</dbReference>
<dbReference type="CDD" id="cd12797">
    <property type="entry name" value="M23_peptidase"/>
    <property type="match status" value="1"/>
</dbReference>
<feature type="region of interest" description="Disordered" evidence="2">
    <location>
        <begin position="548"/>
        <end position="567"/>
    </location>
</feature>
<evidence type="ECO:0000256" key="1">
    <source>
        <dbReference type="SAM" id="Coils"/>
    </source>
</evidence>
<reference evidence="3 4" key="1">
    <citation type="submission" date="2022-06" db="EMBL/GenBank/DDBJ databases">
        <title>Leptospira isolates from biofilms formed at urban environments.</title>
        <authorList>
            <person name="Ribeiro P.S."/>
            <person name="Sousa T."/>
            <person name="Carvalho N."/>
            <person name="Aburjaile F."/>
            <person name="Neves F."/>
            <person name="Oliveira D."/>
            <person name="Blanco L."/>
            <person name="Lima J."/>
            <person name="Costa F."/>
            <person name="Brenig B."/>
            <person name="Soares S."/>
            <person name="Ramos R."/>
            <person name="Goes-Neto A."/>
            <person name="Matiuzzi M."/>
            <person name="Azevedo V."/>
            <person name="Ristow P."/>
        </authorList>
    </citation>
    <scope>NUCLEOTIDE SEQUENCE [LARGE SCALE GENOMIC DNA]</scope>
    <source>
        <strain evidence="3 4">VSF25</strain>
    </source>
</reference>
<proteinExistence type="predicted"/>
<organism evidence="3 4">
    <name type="scientific">Leptospira limi</name>
    <dbReference type="NCBI Taxonomy" id="2950023"/>
    <lineage>
        <taxon>Bacteria</taxon>
        <taxon>Pseudomonadati</taxon>
        <taxon>Spirochaetota</taxon>
        <taxon>Spirochaetia</taxon>
        <taxon>Leptospirales</taxon>
        <taxon>Leptospiraceae</taxon>
        <taxon>Leptospira</taxon>
    </lineage>
</organism>
<feature type="non-terminal residue" evidence="3">
    <location>
        <position position="1"/>
    </location>
</feature>
<protein>
    <recommendedName>
        <fullName evidence="5">Peptidase M23 domain-containing protein</fullName>
    </recommendedName>
</protein>
<name>A0ABT3M228_9LEPT</name>
<dbReference type="EMBL" id="JAMQPV010000006">
    <property type="protein sequence ID" value="MCW7464031.1"/>
    <property type="molecule type" value="Genomic_DNA"/>
</dbReference>
<dbReference type="SUPFAM" id="SSF51261">
    <property type="entry name" value="Duplicated hybrid motif"/>
    <property type="match status" value="1"/>
</dbReference>
<keyword evidence="1" id="KW-0175">Coiled coil</keyword>
<feature type="region of interest" description="Disordered" evidence="2">
    <location>
        <begin position="96"/>
        <end position="117"/>
    </location>
</feature>